<protein>
    <recommendedName>
        <fullName evidence="5">Lysyl-tRNA synthetase</fullName>
    </recommendedName>
</protein>
<feature type="compositionally biased region" description="Basic and acidic residues" evidence="1">
    <location>
        <begin position="36"/>
        <end position="50"/>
    </location>
</feature>
<feature type="region of interest" description="Disordered" evidence="1">
    <location>
        <begin position="36"/>
        <end position="79"/>
    </location>
</feature>
<keyword evidence="2" id="KW-0812">Transmembrane</keyword>
<organism evidence="3 4">
    <name type="scientific">Terrabacter ginsenosidimutans</name>
    <dbReference type="NCBI Taxonomy" id="490575"/>
    <lineage>
        <taxon>Bacteria</taxon>
        <taxon>Bacillati</taxon>
        <taxon>Actinomycetota</taxon>
        <taxon>Actinomycetes</taxon>
        <taxon>Micrococcales</taxon>
        <taxon>Intrasporangiaceae</taxon>
        <taxon>Terrabacter</taxon>
    </lineage>
</organism>
<feature type="compositionally biased region" description="Polar residues" evidence="1">
    <location>
        <begin position="61"/>
        <end position="79"/>
    </location>
</feature>
<dbReference type="EMBL" id="BAABDC010000006">
    <property type="protein sequence ID" value="GAA3715023.1"/>
    <property type="molecule type" value="Genomic_DNA"/>
</dbReference>
<reference evidence="4" key="1">
    <citation type="journal article" date="2019" name="Int. J. Syst. Evol. Microbiol.">
        <title>The Global Catalogue of Microorganisms (GCM) 10K type strain sequencing project: providing services to taxonomists for standard genome sequencing and annotation.</title>
        <authorList>
            <consortium name="The Broad Institute Genomics Platform"/>
            <consortium name="The Broad Institute Genome Sequencing Center for Infectious Disease"/>
            <person name="Wu L."/>
            <person name="Ma J."/>
        </authorList>
    </citation>
    <scope>NUCLEOTIDE SEQUENCE [LARGE SCALE GENOMIC DNA]</scope>
    <source>
        <strain evidence="4">JCM 17125</strain>
    </source>
</reference>
<evidence type="ECO:0000313" key="3">
    <source>
        <dbReference type="EMBL" id="GAA3715023.1"/>
    </source>
</evidence>
<evidence type="ECO:0000256" key="1">
    <source>
        <dbReference type="SAM" id="MobiDB-lite"/>
    </source>
</evidence>
<sequence length="79" mass="8663">MESVLPYVLAIVPTVGVGALFYFVIKSILEGDRRERLAQARWEAEHDRRGGNPGPGPSPTVPDSSRGETTTPQDRTAER</sequence>
<evidence type="ECO:0000313" key="4">
    <source>
        <dbReference type="Proteomes" id="UP001501468"/>
    </source>
</evidence>
<evidence type="ECO:0000256" key="2">
    <source>
        <dbReference type="SAM" id="Phobius"/>
    </source>
</evidence>
<evidence type="ECO:0008006" key="5">
    <source>
        <dbReference type="Google" id="ProtNLM"/>
    </source>
</evidence>
<comment type="caution">
    <text evidence="3">The sequence shown here is derived from an EMBL/GenBank/DDBJ whole genome shotgun (WGS) entry which is preliminary data.</text>
</comment>
<dbReference type="RefSeq" id="WP_344949421.1">
    <property type="nucleotide sequence ID" value="NZ_BAABDC010000006.1"/>
</dbReference>
<keyword evidence="2" id="KW-0472">Membrane</keyword>
<keyword evidence="4" id="KW-1185">Reference proteome</keyword>
<name>A0ABP7E8L5_9MICO</name>
<feature type="transmembrane region" description="Helical" evidence="2">
    <location>
        <begin position="6"/>
        <end position="25"/>
    </location>
</feature>
<dbReference type="Proteomes" id="UP001501468">
    <property type="component" value="Unassembled WGS sequence"/>
</dbReference>
<gene>
    <name evidence="3" type="ORF">GCM10022399_34560</name>
</gene>
<keyword evidence="2" id="KW-1133">Transmembrane helix</keyword>
<proteinExistence type="predicted"/>
<accession>A0ABP7E8L5</accession>